<dbReference type="RefSeq" id="XP_003681571.1">
    <property type="nucleotide sequence ID" value="XM_003681523.1"/>
</dbReference>
<dbReference type="HOGENOM" id="CLU_2814227_0_0_1"/>
<dbReference type="AlphaFoldDB" id="G8ZUR6"/>
<dbReference type="OrthoDB" id="4067558at2759"/>
<evidence type="ECO:0000313" key="2">
    <source>
        <dbReference type="Proteomes" id="UP000005627"/>
    </source>
</evidence>
<proteinExistence type="predicted"/>
<sequence length="67" mass="8011">MLANRLYSSYKTSSGPRRPSPHALMYRKWAKPVGKLLTLSIGSYYTLFYLWEYLERSELEYEKSRNI</sequence>
<organism evidence="1 2">
    <name type="scientific">Torulaspora delbrueckii</name>
    <name type="common">Yeast</name>
    <name type="synonym">Candida colliculosa</name>
    <dbReference type="NCBI Taxonomy" id="4950"/>
    <lineage>
        <taxon>Eukaryota</taxon>
        <taxon>Fungi</taxon>
        <taxon>Dikarya</taxon>
        <taxon>Ascomycota</taxon>
        <taxon>Saccharomycotina</taxon>
        <taxon>Saccharomycetes</taxon>
        <taxon>Saccharomycetales</taxon>
        <taxon>Saccharomycetaceae</taxon>
        <taxon>Torulaspora</taxon>
    </lineage>
</organism>
<reference evidence="1 2" key="1">
    <citation type="journal article" date="2011" name="Proc. Natl. Acad. Sci. U.S.A.">
        <title>Evolutionary erosion of yeast sex chromosomes by mating-type switching accidents.</title>
        <authorList>
            <person name="Gordon J.L."/>
            <person name="Armisen D."/>
            <person name="Proux-Wera E."/>
            <person name="Oheigeartaigh S.S."/>
            <person name="Byrne K.P."/>
            <person name="Wolfe K.H."/>
        </authorList>
    </citation>
    <scope>NUCLEOTIDE SEQUENCE [LARGE SCALE GENOMIC DNA]</scope>
    <source>
        <strain evidence="2">ATCC 10662 / CBS 1146 / NBRC 0425 / NCYC 2629 / NRRL Y-866</strain>
    </source>
</reference>
<dbReference type="InParanoid" id="G8ZUR6"/>
<gene>
    <name evidence="1" type="primary">TDEL0E01170</name>
    <name evidence="1" type="ORF">TDEL_0E01170</name>
</gene>
<protein>
    <submittedName>
        <fullName evidence="1">Uncharacterized protein</fullName>
    </submittedName>
</protein>
<keyword evidence="2" id="KW-1185">Reference proteome</keyword>
<dbReference type="Proteomes" id="UP000005627">
    <property type="component" value="Chromosome 5"/>
</dbReference>
<dbReference type="EMBL" id="HE616746">
    <property type="protein sequence ID" value="CCE92360.1"/>
    <property type="molecule type" value="Genomic_DNA"/>
</dbReference>
<accession>G8ZUR6</accession>
<dbReference type="KEGG" id="tdl:TDEL_0E01170"/>
<dbReference type="GeneID" id="11503761"/>
<name>G8ZUR6_TORDE</name>
<evidence type="ECO:0000313" key="1">
    <source>
        <dbReference type="EMBL" id="CCE92360.1"/>
    </source>
</evidence>
<dbReference type="eggNOG" id="ENOG502SF1Z">
    <property type="taxonomic scope" value="Eukaryota"/>
</dbReference>